<gene>
    <name evidence="1" type="ORF">G2W53_027515</name>
</gene>
<protein>
    <submittedName>
        <fullName evidence="1">Uncharacterized protein</fullName>
    </submittedName>
</protein>
<sequence length="252" mass="28235">MVACISDGARYLSNQGVGSGDEAEVFGEVVEGGLTGVFVLEEEECTICAVFSRGVGEAEYIVASESSSSVALSSSDTWIGDDDGVGDSFLSSLEDFLLPAILGGYCHVLHSSFFWSFLHQPEQQLHRSHHGHRQPPLYLAMMMPPVIFFIAFSWEYASMEIGSLVEYLLKSPSFRPIHARRFFMVKSIFFPRSIDFPTISPSKFEKERFFVEELEVDLPRRTDASILDVVFESSFYCVIKENFGFFCGFSGR</sequence>
<name>A0A834THU1_9FABA</name>
<evidence type="ECO:0000313" key="2">
    <source>
        <dbReference type="Proteomes" id="UP000634136"/>
    </source>
</evidence>
<dbReference type="EMBL" id="JAAIUW010000008">
    <property type="protein sequence ID" value="KAF7822060.1"/>
    <property type="molecule type" value="Genomic_DNA"/>
</dbReference>
<accession>A0A834THU1</accession>
<dbReference type="AlphaFoldDB" id="A0A834THU1"/>
<keyword evidence="2" id="KW-1185">Reference proteome</keyword>
<reference evidence="1" key="1">
    <citation type="submission" date="2020-09" db="EMBL/GenBank/DDBJ databases">
        <title>Genome-Enabled Discovery of Anthraquinone Biosynthesis in Senna tora.</title>
        <authorList>
            <person name="Kang S.-H."/>
            <person name="Pandey R.P."/>
            <person name="Lee C.-M."/>
            <person name="Sim J.-S."/>
            <person name="Jeong J.-T."/>
            <person name="Choi B.-S."/>
            <person name="Jung M."/>
            <person name="Ginzburg D."/>
            <person name="Zhao K."/>
            <person name="Won S.Y."/>
            <person name="Oh T.-J."/>
            <person name="Yu Y."/>
            <person name="Kim N.-H."/>
            <person name="Lee O.R."/>
            <person name="Lee T.-H."/>
            <person name="Bashyal P."/>
            <person name="Kim T.-S."/>
            <person name="Lee W.-H."/>
            <person name="Kawkins C."/>
            <person name="Kim C.-K."/>
            <person name="Kim J.S."/>
            <person name="Ahn B.O."/>
            <person name="Rhee S.Y."/>
            <person name="Sohng J.K."/>
        </authorList>
    </citation>
    <scope>NUCLEOTIDE SEQUENCE</scope>
    <source>
        <tissue evidence="1">Leaf</tissue>
    </source>
</reference>
<proteinExistence type="predicted"/>
<comment type="caution">
    <text evidence="1">The sequence shown here is derived from an EMBL/GenBank/DDBJ whole genome shotgun (WGS) entry which is preliminary data.</text>
</comment>
<dbReference type="Proteomes" id="UP000634136">
    <property type="component" value="Unassembled WGS sequence"/>
</dbReference>
<organism evidence="1 2">
    <name type="scientific">Senna tora</name>
    <dbReference type="NCBI Taxonomy" id="362788"/>
    <lineage>
        <taxon>Eukaryota</taxon>
        <taxon>Viridiplantae</taxon>
        <taxon>Streptophyta</taxon>
        <taxon>Embryophyta</taxon>
        <taxon>Tracheophyta</taxon>
        <taxon>Spermatophyta</taxon>
        <taxon>Magnoliopsida</taxon>
        <taxon>eudicotyledons</taxon>
        <taxon>Gunneridae</taxon>
        <taxon>Pentapetalae</taxon>
        <taxon>rosids</taxon>
        <taxon>fabids</taxon>
        <taxon>Fabales</taxon>
        <taxon>Fabaceae</taxon>
        <taxon>Caesalpinioideae</taxon>
        <taxon>Cassia clade</taxon>
        <taxon>Senna</taxon>
    </lineage>
</organism>
<evidence type="ECO:0000313" key="1">
    <source>
        <dbReference type="EMBL" id="KAF7822060.1"/>
    </source>
</evidence>